<dbReference type="SUPFAM" id="SSF48452">
    <property type="entry name" value="TPR-like"/>
    <property type="match status" value="1"/>
</dbReference>
<reference evidence="3" key="1">
    <citation type="submission" date="2021-01" db="UniProtKB">
        <authorList>
            <consortium name="EnsemblPlants"/>
        </authorList>
    </citation>
    <scope>IDENTIFICATION</scope>
</reference>
<protein>
    <submittedName>
        <fullName evidence="3">Uncharacterized protein</fullName>
    </submittedName>
</protein>
<name>A0A7N1A2C4_KALFE</name>
<dbReference type="InterPro" id="IPR011990">
    <property type="entry name" value="TPR-like_helical_dom_sf"/>
</dbReference>
<organism evidence="3 4">
    <name type="scientific">Kalanchoe fedtschenkoi</name>
    <name type="common">Lavender scallops</name>
    <name type="synonym">South American air plant</name>
    <dbReference type="NCBI Taxonomy" id="63787"/>
    <lineage>
        <taxon>Eukaryota</taxon>
        <taxon>Viridiplantae</taxon>
        <taxon>Streptophyta</taxon>
        <taxon>Embryophyta</taxon>
        <taxon>Tracheophyta</taxon>
        <taxon>Spermatophyta</taxon>
        <taxon>Magnoliopsida</taxon>
        <taxon>eudicotyledons</taxon>
        <taxon>Gunneridae</taxon>
        <taxon>Pentapetalae</taxon>
        <taxon>Saxifragales</taxon>
        <taxon>Crassulaceae</taxon>
        <taxon>Kalanchoe</taxon>
    </lineage>
</organism>
<keyword evidence="2" id="KW-0812">Transmembrane</keyword>
<keyword evidence="4" id="KW-1185">Reference proteome</keyword>
<dbReference type="AlphaFoldDB" id="A0A7N1A2C4"/>
<dbReference type="Proteomes" id="UP000594263">
    <property type="component" value="Unplaced"/>
</dbReference>
<proteinExistence type="inferred from homology"/>
<sequence length="212" mass="22816">MVADLALQALMILVTVGFFLAMHNIPQTLLAKFRYRNRPAFQSRRHFVLGAQLLARARSAPSRSSRVSLAAQAASEADAAIALDPADAAAHILKSLALDLQGFKPAALESIEAALSPLTKKSLSDFERGDALFKRAELKIAVGKRARVDSAIDDLTESIKLCEDGSKGKAFRLLGECYEMKEMTAEAKAAYENALAASPEMAAAREALERLG</sequence>
<keyword evidence="2" id="KW-0472">Membrane</keyword>
<dbReference type="EnsemblPlants" id="Kaladp0080s0117.1.v1.1">
    <property type="protein sequence ID" value="Kaladp0080s0117.1.v1.1.CDS.1"/>
    <property type="gene ID" value="Kaladp0080s0117.v1.1"/>
</dbReference>
<feature type="transmembrane region" description="Helical" evidence="2">
    <location>
        <begin position="6"/>
        <end position="26"/>
    </location>
</feature>
<comment type="similarity">
    <text evidence="1">Belongs to the TTC36 family.</text>
</comment>
<dbReference type="PANTHER" id="PTHR21405:SF0">
    <property type="entry name" value="TETRATRICOPEPTIDE REPEAT PROTEIN 36"/>
    <property type="match status" value="1"/>
</dbReference>
<keyword evidence="2" id="KW-1133">Transmembrane helix</keyword>
<dbReference type="PANTHER" id="PTHR21405">
    <property type="entry name" value="CDNA SEQUENCE BC021608"/>
    <property type="match status" value="1"/>
</dbReference>
<evidence type="ECO:0000256" key="2">
    <source>
        <dbReference type="SAM" id="Phobius"/>
    </source>
</evidence>
<evidence type="ECO:0000313" key="3">
    <source>
        <dbReference type="EnsemblPlants" id="Kaladp0080s0117.1.v1.1.CDS.1"/>
    </source>
</evidence>
<dbReference type="Gramene" id="Kaladp0080s0117.1.v1.1">
    <property type="protein sequence ID" value="Kaladp0080s0117.1.v1.1.CDS.1"/>
    <property type="gene ID" value="Kaladp0080s0117.v1.1"/>
</dbReference>
<dbReference type="OMA" id="AMHNIPQ"/>
<evidence type="ECO:0000256" key="1">
    <source>
        <dbReference type="ARBA" id="ARBA00006995"/>
    </source>
</evidence>
<dbReference type="Gene3D" id="1.25.40.10">
    <property type="entry name" value="Tetratricopeptide repeat domain"/>
    <property type="match status" value="1"/>
</dbReference>
<evidence type="ECO:0000313" key="4">
    <source>
        <dbReference type="Proteomes" id="UP000594263"/>
    </source>
</evidence>
<dbReference type="InterPro" id="IPR038906">
    <property type="entry name" value="TTC36"/>
</dbReference>
<accession>A0A7N1A2C4</accession>